<evidence type="ECO:0000259" key="2">
    <source>
        <dbReference type="Pfam" id="PF14451"/>
    </source>
</evidence>
<comment type="caution">
    <text evidence="3">The sequence shown here is derived from an EMBL/GenBank/DDBJ whole genome shotgun (WGS) entry which is preliminary data.</text>
</comment>
<dbReference type="Gene3D" id="3.10.20.30">
    <property type="match status" value="1"/>
</dbReference>
<protein>
    <submittedName>
        <fullName evidence="3">MoaD/ThiS family protein</fullName>
    </submittedName>
</protein>
<dbReference type="InterPro" id="IPR027798">
    <property type="entry name" value="Ub_Mut7C"/>
</dbReference>
<dbReference type="InterPro" id="IPR012675">
    <property type="entry name" value="Beta-grasp_dom_sf"/>
</dbReference>
<dbReference type="Pfam" id="PF14451">
    <property type="entry name" value="Ub-Mut7C"/>
    <property type="match status" value="1"/>
</dbReference>
<evidence type="ECO:0000256" key="1">
    <source>
        <dbReference type="PROSITE-ProRule" id="PRU00182"/>
    </source>
</evidence>
<dbReference type="OrthoDB" id="1729830at2"/>
<dbReference type="GO" id="GO:0003723">
    <property type="term" value="F:RNA binding"/>
    <property type="evidence" value="ECO:0007669"/>
    <property type="project" value="UniProtKB-KW"/>
</dbReference>
<dbReference type="PROSITE" id="PS50889">
    <property type="entry name" value="S4"/>
    <property type="match status" value="1"/>
</dbReference>
<proteinExistence type="predicted"/>
<keyword evidence="4" id="KW-1185">Reference proteome</keyword>
<evidence type="ECO:0000313" key="3">
    <source>
        <dbReference type="EMBL" id="RDV82354.1"/>
    </source>
</evidence>
<dbReference type="SUPFAM" id="SSF54285">
    <property type="entry name" value="MoaD/ThiS"/>
    <property type="match status" value="1"/>
</dbReference>
<dbReference type="Proteomes" id="UP000256329">
    <property type="component" value="Unassembled WGS sequence"/>
</dbReference>
<reference evidence="3 4" key="1">
    <citation type="submission" date="2018-08" db="EMBL/GenBank/DDBJ databases">
        <title>Form III RuBisCO-mediated autotrophy in Thermodesulfobium bacteria.</title>
        <authorList>
            <person name="Toshchakov S.V."/>
            <person name="Kublanov I.V."/>
            <person name="Frolov E."/>
            <person name="Bonch-Osmolovskaya E.A."/>
            <person name="Tourova T.P."/>
            <person name="Chernych N.A."/>
            <person name="Lebedinsky A.V."/>
        </authorList>
    </citation>
    <scope>NUCLEOTIDE SEQUENCE [LARGE SCALE GENOMIC DNA]</scope>
    <source>
        <strain evidence="3 4">SR</strain>
    </source>
</reference>
<sequence length="106" mass="11718">MVGVIGLPQIEVRAFSFLYQLFKERGWSQPYLFKVPEGCTLAKLLEALGIPAEKVEAVLVNGKVRELDYKLQEGDRVGLVPPGTPGPYRVLLGFMKGCARAKDLLL</sequence>
<keyword evidence="1" id="KW-0694">RNA-binding</keyword>
<evidence type="ECO:0000313" key="4">
    <source>
        <dbReference type="Proteomes" id="UP000256329"/>
    </source>
</evidence>
<dbReference type="EMBL" id="QSLN01000011">
    <property type="protein sequence ID" value="RDV82354.1"/>
    <property type="molecule type" value="Genomic_DNA"/>
</dbReference>
<feature type="domain" description="Ubiquitin Mut7-C" evidence="2">
    <location>
        <begin position="9"/>
        <end position="81"/>
    </location>
</feature>
<gene>
    <name evidence="3" type="ORF">DXX99_07710</name>
</gene>
<name>A0A3D8P288_9THEO</name>
<dbReference type="AlphaFoldDB" id="A0A3D8P288"/>
<dbReference type="InterPro" id="IPR016155">
    <property type="entry name" value="Mopterin_synth/thiamin_S_b"/>
</dbReference>
<organism evidence="3 4">
    <name type="scientific">Ammonifex thiophilus</name>
    <dbReference type="NCBI Taxonomy" id="444093"/>
    <lineage>
        <taxon>Bacteria</taxon>
        <taxon>Bacillati</taxon>
        <taxon>Bacillota</taxon>
        <taxon>Clostridia</taxon>
        <taxon>Thermoanaerobacterales</taxon>
        <taxon>Thermoanaerobacteraceae</taxon>
        <taxon>Ammonifex</taxon>
    </lineage>
</organism>
<accession>A0A3D8P288</accession>